<keyword evidence="3" id="KW-1185">Reference proteome</keyword>
<dbReference type="RefSeq" id="WP_034629181.1">
    <property type="nucleotide sequence ID" value="NZ_JRJU01000013.1"/>
</dbReference>
<evidence type="ECO:0000256" key="1">
    <source>
        <dbReference type="SAM" id="Phobius"/>
    </source>
</evidence>
<gene>
    <name evidence="2" type="ORF">LQ50_12115</name>
</gene>
<comment type="caution">
    <text evidence="2">The sequence shown here is derived from an EMBL/GenBank/DDBJ whole genome shotgun (WGS) entry which is preliminary data.</text>
</comment>
<evidence type="ECO:0000313" key="2">
    <source>
        <dbReference type="EMBL" id="KHF40024.1"/>
    </source>
</evidence>
<name>A0A0B0IIZ0_9BACI</name>
<feature type="transmembrane region" description="Helical" evidence="1">
    <location>
        <begin position="12"/>
        <end position="29"/>
    </location>
</feature>
<feature type="transmembrane region" description="Helical" evidence="1">
    <location>
        <begin position="76"/>
        <end position="97"/>
    </location>
</feature>
<reference evidence="2 3" key="1">
    <citation type="submission" date="2014-09" db="EMBL/GenBank/DDBJ databases">
        <title>Genome sequencing and annotation of Bacillus Okhensis strain Kh10-101T.</title>
        <authorList>
            <person name="Prakash J.S."/>
        </authorList>
    </citation>
    <scope>NUCLEOTIDE SEQUENCE [LARGE SCALE GENOMIC DNA]</scope>
    <source>
        <strain evidence="3">Kh10-101T</strain>
    </source>
</reference>
<proteinExistence type="predicted"/>
<sequence>MFTNKKRNRWAFGLLCTIHGTLLLITFIKKKDRKHLFISLLSNISFAYLFEYLVLNIFQAYKYKPKFLKNRKLDNIFGAILSQAIFIPCTSLFLTAFQVKWRAKLFVSLYFVLVELLFLRLKIYKLKWWSPFFTGLAIPIHFYLSDIWYKHIKRGTPFVKAVSLFNMIMVSSVNLLFLLVVLRKFRFGIGKVHTWYEHFIIAPLYSTIYAIVAVKTLKAGDWVSKGKLLAFSVIFHLVLKRIDVLKSNRESRYFFMMLHFLMILLSSFYKRLVDNHE</sequence>
<feature type="transmembrane region" description="Helical" evidence="1">
    <location>
        <begin position="194"/>
        <end position="216"/>
    </location>
</feature>
<feature type="transmembrane region" description="Helical" evidence="1">
    <location>
        <begin position="251"/>
        <end position="269"/>
    </location>
</feature>
<dbReference type="eggNOG" id="ENOG50326F1">
    <property type="taxonomic scope" value="Bacteria"/>
</dbReference>
<evidence type="ECO:0000313" key="3">
    <source>
        <dbReference type="Proteomes" id="UP000030832"/>
    </source>
</evidence>
<keyword evidence="1" id="KW-0812">Transmembrane</keyword>
<protein>
    <submittedName>
        <fullName evidence="2">Uncharacterized protein</fullName>
    </submittedName>
</protein>
<feature type="transmembrane region" description="Helical" evidence="1">
    <location>
        <begin position="161"/>
        <end position="182"/>
    </location>
</feature>
<dbReference type="OrthoDB" id="2942986at2"/>
<dbReference type="STRING" id="333138.LQ50_12115"/>
<dbReference type="EMBL" id="JRJU01000013">
    <property type="protein sequence ID" value="KHF40024.1"/>
    <property type="molecule type" value="Genomic_DNA"/>
</dbReference>
<organism evidence="2 3">
    <name type="scientific">Halalkalibacter okhensis</name>
    <dbReference type="NCBI Taxonomy" id="333138"/>
    <lineage>
        <taxon>Bacteria</taxon>
        <taxon>Bacillati</taxon>
        <taxon>Bacillota</taxon>
        <taxon>Bacilli</taxon>
        <taxon>Bacillales</taxon>
        <taxon>Bacillaceae</taxon>
        <taxon>Halalkalibacter</taxon>
    </lineage>
</organism>
<keyword evidence="1" id="KW-0472">Membrane</keyword>
<keyword evidence="1" id="KW-1133">Transmembrane helix</keyword>
<feature type="transmembrane region" description="Helical" evidence="1">
    <location>
        <begin position="128"/>
        <end position="149"/>
    </location>
</feature>
<feature type="transmembrane region" description="Helical" evidence="1">
    <location>
        <begin position="103"/>
        <end position="121"/>
    </location>
</feature>
<feature type="transmembrane region" description="Helical" evidence="1">
    <location>
        <begin position="35"/>
        <end position="55"/>
    </location>
</feature>
<dbReference type="AlphaFoldDB" id="A0A0B0IIZ0"/>
<dbReference type="Proteomes" id="UP000030832">
    <property type="component" value="Unassembled WGS sequence"/>
</dbReference>
<accession>A0A0B0IIZ0</accession>